<evidence type="ECO:0000313" key="2">
    <source>
        <dbReference type="Proteomes" id="UP000663193"/>
    </source>
</evidence>
<organism evidence="1 2">
    <name type="scientific">Phaeosphaeria nodorum (strain SN15 / ATCC MYA-4574 / FGSC 10173)</name>
    <name type="common">Glume blotch fungus</name>
    <name type="synonym">Parastagonospora nodorum</name>
    <dbReference type="NCBI Taxonomy" id="321614"/>
    <lineage>
        <taxon>Eukaryota</taxon>
        <taxon>Fungi</taxon>
        <taxon>Dikarya</taxon>
        <taxon>Ascomycota</taxon>
        <taxon>Pezizomycotina</taxon>
        <taxon>Dothideomycetes</taxon>
        <taxon>Pleosporomycetidae</taxon>
        <taxon>Pleosporales</taxon>
        <taxon>Pleosporineae</taxon>
        <taxon>Phaeosphaeriaceae</taxon>
        <taxon>Parastagonospora</taxon>
    </lineage>
</organism>
<dbReference type="KEGG" id="pno:SNOG_16190"/>
<keyword evidence="2" id="KW-1185">Reference proteome</keyword>
<dbReference type="Proteomes" id="UP000663193">
    <property type="component" value="Chromosome 23"/>
</dbReference>
<gene>
    <name evidence="1" type="ORF">JI435_161900</name>
</gene>
<accession>A0A7U2IDV0</accession>
<dbReference type="VEuPathDB" id="FungiDB:JI435_161900"/>
<dbReference type="EMBL" id="CP069045">
    <property type="protein sequence ID" value="QRD07760.1"/>
    <property type="molecule type" value="Genomic_DNA"/>
</dbReference>
<proteinExistence type="predicted"/>
<dbReference type="AlphaFoldDB" id="A0A7U2IDV0"/>
<evidence type="ECO:0000313" key="1">
    <source>
        <dbReference type="EMBL" id="QRD07760.1"/>
    </source>
</evidence>
<name>A0A7U2IDV0_PHANO</name>
<sequence length="155" mass="17019">MPKARPVQLPIADRMAYITLTPCFDIGTEDAGLSSIDLLNIVARLSFLRPLAKTRHTSNTVKNEVSWPRVLVALQHASAIFRRAKNAVIVEANASTYQRTLSTPPSQSIGQSLAFCRSPWAPVIVGSGHHIQTHNATTGPRHVIRSGMQDEETLR</sequence>
<reference evidence="2" key="1">
    <citation type="journal article" date="2021" name="BMC Genomics">
        <title>Chromosome-level genome assembly and manually-curated proteome of model necrotroph Parastagonospora nodorum Sn15 reveals a genome-wide trove of candidate effector homologs, and redundancy of virulence-related functions within an accessory chromosome.</title>
        <authorList>
            <person name="Bertazzoni S."/>
            <person name="Jones D.A.B."/>
            <person name="Phan H.T."/>
            <person name="Tan K.-C."/>
            <person name="Hane J.K."/>
        </authorList>
    </citation>
    <scope>NUCLEOTIDE SEQUENCE [LARGE SCALE GENOMIC DNA]</scope>
    <source>
        <strain evidence="2">SN15 / ATCC MYA-4574 / FGSC 10173)</strain>
    </source>
</reference>
<protein>
    <submittedName>
        <fullName evidence="1">Uncharacterized protein</fullName>
    </submittedName>
</protein>
<dbReference type="RefSeq" id="XP_001806315.1">
    <property type="nucleotide sequence ID" value="XM_001806263.1"/>
</dbReference>